<dbReference type="HOGENOM" id="CLU_1206476_0_0_1"/>
<dbReference type="AlphaFoldDB" id="A0A0E0JI92"/>
<dbReference type="Gramene" id="OPUNC01G14560.1">
    <property type="protein sequence ID" value="OPUNC01G14560.1"/>
    <property type="gene ID" value="OPUNC01G14560"/>
</dbReference>
<proteinExistence type="predicted"/>
<dbReference type="STRING" id="4537.A0A0E0JI92"/>
<evidence type="ECO:0000313" key="1">
    <source>
        <dbReference type="EnsemblPlants" id="OPUNC01G14560.1"/>
    </source>
</evidence>
<dbReference type="EnsemblPlants" id="OPUNC01G14560.1">
    <property type="protein sequence ID" value="OPUNC01G14560.1"/>
    <property type="gene ID" value="OPUNC01G14560"/>
</dbReference>
<organism evidence="1">
    <name type="scientific">Oryza punctata</name>
    <name type="common">Red rice</name>
    <dbReference type="NCBI Taxonomy" id="4537"/>
    <lineage>
        <taxon>Eukaryota</taxon>
        <taxon>Viridiplantae</taxon>
        <taxon>Streptophyta</taxon>
        <taxon>Embryophyta</taxon>
        <taxon>Tracheophyta</taxon>
        <taxon>Spermatophyta</taxon>
        <taxon>Magnoliopsida</taxon>
        <taxon>Liliopsida</taxon>
        <taxon>Poales</taxon>
        <taxon>Poaceae</taxon>
        <taxon>BOP clade</taxon>
        <taxon>Oryzoideae</taxon>
        <taxon>Oryzeae</taxon>
        <taxon>Oryzinae</taxon>
        <taxon>Oryza</taxon>
    </lineage>
</organism>
<name>A0A0E0JI92_ORYPU</name>
<evidence type="ECO:0000313" key="2">
    <source>
        <dbReference type="Proteomes" id="UP000026962"/>
    </source>
</evidence>
<reference evidence="1" key="2">
    <citation type="submission" date="2018-05" db="EMBL/GenBank/DDBJ databases">
        <title>OpunRS2 (Oryza punctata Reference Sequence Version 2).</title>
        <authorList>
            <person name="Zhang J."/>
            <person name="Kudrna D."/>
            <person name="Lee S."/>
            <person name="Talag J."/>
            <person name="Welchert J."/>
            <person name="Wing R.A."/>
        </authorList>
    </citation>
    <scope>NUCLEOTIDE SEQUENCE [LARGE SCALE GENOMIC DNA]</scope>
</reference>
<dbReference type="Proteomes" id="UP000026962">
    <property type="component" value="Chromosome 1"/>
</dbReference>
<reference evidence="1" key="1">
    <citation type="submission" date="2015-04" db="UniProtKB">
        <authorList>
            <consortium name="EnsemblPlants"/>
        </authorList>
    </citation>
    <scope>IDENTIFICATION</scope>
</reference>
<sequence length="230" mass="24270">MEIQRVAVAVAETIGAAAAEALWAIAAASLGGSGGLGCSSGDDGGGGLGCGRGGSGKRLGCGDNGDDGRGLGSSGGGLGKRHLMEEGKNFVLDKQDGSDDDRFEFIHDSDDEDDDHWFCSDQELVPETEFWHCGKVEEKGGRIQDGGKVEEEGGGIQDCGETKENVSGIQDCRKVEEKGGVICVGDSMVHSHDGGIRPAARMCGQWLREKWFDRKSSHLLHEGKNIIFDT</sequence>
<protein>
    <submittedName>
        <fullName evidence="1">Uncharacterized protein</fullName>
    </submittedName>
</protein>
<keyword evidence="2" id="KW-1185">Reference proteome</keyword>
<accession>A0A0E0JI92</accession>